<dbReference type="InterPro" id="IPR006016">
    <property type="entry name" value="UspA"/>
</dbReference>
<dbReference type="PANTHER" id="PTHR46268">
    <property type="entry name" value="STRESS RESPONSE PROTEIN NHAX"/>
    <property type="match status" value="1"/>
</dbReference>
<feature type="domain" description="UspA" evidence="2">
    <location>
        <begin position="154"/>
        <end position="280"/>
    </location>
</feature>
<organism evidence="3 4">
    <name type="scientific">Hymenobacter glaciei</name>
    <dbReference type="NCBI Taxonomy" id="877209"/>
    <lineage>
        <taxon>Bacteria</taxon>
        <taxon>Pseudomonadati</taxon>
        <taxon>Bacteroidota</taxon>
        <taxon>Cytophagia</taxon>
        <taxon>Cytophagales</taxon>
        <taxon>Hymenobacteraceae</taxon>
        <taxon>Hymenobacter</taxon>
    </lineage>
</organism>
<evidence type="ECO:0000313" key="4">
    <source>
        <dbReference type="Proteomes" id="UP001501469"/>
    </source>
</evidence>
<protein>
    <recommendedName>
        <fullName evidence="2">UspA domain-containing protein</fullName>
    </recommendedName>
</protein>
<dbReference type="Pfam" id="PF00582">
    <property type="entry name" value="Usp"/>
    <property type="match status" value="1"/>
</dbReference>
<dbReference type="Gene3D" id="3.40.50.620">
    <property type="entry name" value="HUPs"/>
    <property type="match status" value="2"/>
</dbReference>
<reference evidence="4" key="1">
    <citation type="journal article" date="2019" name="Int. J. Syst. Evol. Microbiol.">
        <title>The Global Catalogue of Microorganisms (GCM) 10K type strain sequencing project: providing services to taxonomists for standard genome sequencing and annotation.</title>
        <authorList>
            <consortium name="The Broad Institute Genomics Platform"/>
            <consortium name="The Broad Institute Genome Sequencing Center for Infectious Disease"/>
            <person name="Wu L."/>
            <person name="Ma J."/>
        </authorList>
    </citation>
    <scope>NUCLEOTIDE SEQUENCE [LARGE SCALE GENOMIC DNA]</scope>
    <source>
        <strain evidence="4">JCM 17225</strain>
    </source>
</reference>
<name>A0ABP7UWV0_9BACT</name>
<gene>
    <name evidence="3" type="ORF">GCM10022409_47060</name>
</gene>
<sequence>MLFAMNSSVLVLANFPEAAEHTARVAAALAAPLHLPLVLLHLDVYPVMLEPELVAASAEQTQRNEAETMAGLRALAHRLPGPTQVAESGGILCDAVDAAVAQYHPLLLAMGLSPEHDMLDHWLHNQLLPVLRATHQPLLLVPESCSPAAPAPPRRVLLALDAEPFRLNAAARALAPLLAAWQAAFTVAHVVTGQEPEANPSRMAMADVRASGLLPPDAPLWLYQERHAQPAAGVLQALADTHADLVVLMARPHSFLGRLFHRSVTAQVLRHSRVPVLLVPVEAPELPGWMPAMT</sequence>
<dbReference type="InterPro" id="IPR006015">
    <property type="entry name" value="Universal_stress_UspA"/>
</dbReference>
<dbReference type="Proteomes" id="UP001501469">
    <property type="component" value="Unassembled WGS sequence"/>
</dbReference>
<evidence type="ECO:0000313" key="3">
    <source>
        <dbReference type="EMBL" id="GAA4054568.1"/>
    </source>
</evidence>
<evidence type="ECO:0000259" key="2">
    <source>
        <dbReference type="Pfam" id="PF00582"/>
    </source>
</evidence>
<dbReference type="PRINTS" id="PR01438">
    <property type="entry name" value="UNVRSLSTRESS"/>
</dbReference>
<comment type="caution">
    <text evidence="3">The sequence shown here is derived from an EMBL/GenBank/DDBJ whole genome shotgun (WGS) entry which is preliminary data.</text>
</comment>
<dbReference type="CDD" id="cd00293">
    <property type="entry name" value="USP-like"/>
    <property type="match status" value="1"/>
</dbReference>
<evidence type="ECO:0000256" key="1">
    <source>
        <dbReference type="ARBA" id="ARBA00008791"/>
    </source>
</evidence>
<accession>A0ABP7UWV0</accession>
<dbReference type="EMBL" id="BAABDK010000035">
    <property type="protein sequence ID" value="GAA4054568.1"/>
    <property type="molecule type" value="Genomic_DNA"/>
</dbReference>
<dbReference type="PANTHER" id="PTHR46268:SF6">
    <property type="entry name" value="UNIVERSAL STRESS PROTEIN UP12"/>
    <property type="match status" value="1"/>
</dbReference>
<proteinExistence type="inferred from homology"/>
<dbReference type="InterPro" id="IPR014729">
    <property type="entry name" value="Rossmann-like_a/b/a_fold"/>
</dbReference>
<keyword evidence="4" id="KW-1185">Reference proteome</keyword>
<comment type="similarity">
    <text evidence="1">Belongs to the universal stress protein A family.</text>
</comment>
<dbReference type="SUPFAM" id="SSF52402">
    <property type="entry name" value="Adenine nucleotide alpha hydrolases-like"/>
    <property type="match status" value="2"/>
</dbReference>